<dbReference type="SUPFAM" id="SSF49899">
    <property type="entry name" value="Concanavalin A-like lectins/glucanases"/>
    <property type="match status" value="1"/>
</dbReference>
<dbReference type="GO" id="GO:0005793">
    <property type="term" value="C:endoplasmic reticulum-Golgi intermediate compartment"/>
    <property type="evidence" value="ECO:0007669"/>
    <property type="project" value="TreeGrafter"/>
</dbReference>
<dbReference type="OrthoDB" id="270293at2759"/>
<dbReference type="GO" id="GO:0030134">
    <property type="term" value="C:COPII-coated ER to Golgi transport vesicle"/>
    <property type="evidence" value="ECO:0007669"/>
    <property type="project" value="TreeGrafter"/>
</dbReference>
<dbReference type="GO" id="GO:0005789">
    <property type="term" value="C:endoplasmic reticulum membrane"/>
    <property type="evidence" value="ECO:0007669"/>
    <property type="project" value="TreeGrafter"/>
</dbReference>
<dbReference type="GO" id="GO:0000139">
    <property type="term" value="C:Golgi membrane"/>
    <property type="evidence" value="ECO:0007669"/>
    <property type="project" value="TreeGrafter"/>
</dbReference>
<dbReference type="CDD" id="cd07308">
    <property type="entry name" value="lectin_leg-like"/>
    <property type="match status" value="1"/>
</dbReference>
<keyword evidence="1" id="KW-0472">Membrane</keyword>
<protein>
    <recommendedName>
        <fullName evidence="4">L-type lectin-like domain-containing protein</fullName>
    </recommendedName>
</protein>
<evidence type="ECO:0000256" key="1">
    <source>
        <dbReference type="SAM" id="Phobius"/>
    </source>
</evidence>
<gene>
    <name evidence="2" type="ORF">C6P45_005471</name>
</gene>
<evidence type="ECO:0008006" key="4">
    <source>
        <dbReference type="Google" id="ProtNLM"/>
    </source>
</evidence>
<accession>A0A9P6WB56</accession>
<dbReference type="InterPro" id="IPR051136">
    <property type="entry name" value="Intracellular_Lectin-GPT"/>
</dbReference>
<keyword evidence="1" id="KW-0812">Transmembrane</keyword>
<dbReference type="PANTHER" id="PTHR12223:SF45">
    <property type="entry name" value="RE50040P"/>
    <property type="match status" value="1"/>
</dbReference>
<organism evidence="2 3">
    <name type="scientific">Maudiozyma exigua</name>
    <name type="common">Yeast</name>
    <name type="synonym">Kazachstania exigua</name>
    <dbReference type="NCBI Taxonomy" id="34358"/>
    <lineage>
        <taxon>Eukaryota</taxon>
        <taxon>Fungi</taxon>
        <taxon>Dikarya</taxon>
        <taxon>Ascomycota</taxon>
        <taxon>Saccharomycotina</taxon>
        <taxon>Saccharomycetes</taxon>
        <taxon>Saccharomycetales</taxon>
        <taxon>Saccharomycetaceae</taxon>
        <taxon>Maudiozyma</taxon>
    </lineage>
</organism>
<dbReference type="GO" id="GO:0006888">
    <property type="term" value="P:endoplasmic reticulum to Golgi vesicle-mediated transport"/>
    <property type="evidence" value="ECO:0007669"/>
    <property type="project" value="TreeGrafter"/>
</dbReference>
<sequence>MNYNEDRRNKLGIAIIITLLFILIHTGNNNVSSNDYYRQNSIHIPTLRAKLEQPNHYRRQTYHGLIKIRNTDASLFAPYLDQVNKNWHVGGSTLIRNNGNIQLTRIGEINKSGSLLSNGVGDKKINNFETVYDFKIEHSKGDGMAFVMTSENGFIWRDLTSSYAMRQYMTNTNGVLAHDTTMMGFPKNLPGLAIVLQTSSYLEGPECDIFLNLNSEEHFYDFDSFGKTSSAIKLNKYSIRLNGRILDGERIRLRVIYLESINFLKIDISYTQGKNWEELYINQNLEWELPKNKRSGERYIGVSSLSKHHSQSVTLYSILTNEFHWANSRDETMEIANEDFKKDALKFIQNEYGVVLGKERNTQPYKQVDAKDKLSYFNIYTILKIVGLFIIVIIAYIFSIYIRVIRKHIRKLRKKRSKRNKRKYNNDMLLPI</sequence>
<dbReference type="PANTHER" id="PTHR12223">
    <property type="entry name" value="VESICULAR MANNOSE-BINDING LECTIN"/>
    <property type="match status" value="1"/>
</dbReference>
<keyword evidence="1" id="KW-1133">Transmembrane helix</keyword>
<evidence type="ECO:0000313" key="2">
    <source>
        <dbReference type="EMBL" id="KAG0667453.1"/>
    </source>
</evidence>
<dbReference type="Proteomes" id="UP000750334">
    <property type="component" value="Unassembled WGS sequence"/>
</dbReference>
<dbReference type="GO" id="GO:0005537">
    <property type="term" value="F:D-mannose binding"/>
    <property type="evidence" value="ECO:0007669"/>
    <property type="project" value="TreeGrafter"/>
</dbReference>
<dbReference type="AlphaFoldDB" id="A0A9P6WB56"/>
<proteinExistence type="predicted"/>
<keyword evidence="3" id="KW-1185">Reference proteome</keyword>
<name>A0A9P6WB56_MAUEX</name>
<dbReference type="Gene3D" id="2.60.120.200">
    <property type="match status" value="1"/>
</dbReference>
<dbReference type="InterPro" id="IPR013320">
    <property type="entry name" value="ConA-like_dom_sf"/>
</dbReference>
<evidence type="ECO:0000313" key="3">
    <source>
        <dbReference type="Proteomes" id="UP000750334"/>
    </source>
</evidence>
<feature type="transmembrane region" description="Helical" evidence="1">
    <location>
        <begin position="382"/>
        <end position="405"/>
    </location>
</feature>
<reference evidence="2 3" key="1">
    <citation type="submission" date="2020-11" db="EMBL/GenBank/DDBJ databases">
        <title>Kefir isolates.</title>
        <authorList>
            <person name="Marcisauskas S."/>
            <person name="Kim Y."/>
            <person name="Blasche S."/>
        </authorList>
    </citation>
    <scope>NUCLEOTIDE SEQUENCE [LARGE SCALE GENOMIC DNA]</scope>
    <source>
        <strain evidence="2 3">OG2</strain>
    </source>
</reference>
<dbReference type="EMBL" id="PUHR01000097">
    <property type="protein sequence ID" value="KAG0667453.1"/>
    <property type="molecule type" value="Genomic_DNA"/>
</dbReference>
<comment type="caution">
    <text evidence="2">The sequence shown here is derived from an EMBL/GenBank/DDBJ whole genome shotgun (WGS) entry which is preliminary data.</text>
</comment>